<name>A0ABR3GAI8_9PEZI</name>
<gene>
    <name evidence="2" type="ORF">Q9L58_008225</name>
</gene>
<feature type="region of interest" description="Disordered" evidence="1">
    <location>
        <begin position="223"/>
        <end position="267"/>
    </location>
</feature>
<protein>
    <recommendedName>
        <fullName evidence="4">RING-type domain-containing protein</fullName>
    </recommendedName>
</protein>
<sequence length="509" mass="54798">MAQTTPIATCTHKACSECSTAWNVCCDCLFSDMMHSRNRIIGGPKQRPGFDYPRVLSVTPSHPALPITGHGANSGVLLSRSAKRRNRRQIELSISSNLATCRVPLPEDHRPDGGTRDTREAIGDIHATSFTVSTGSAADDGEPVEAVSATSPVGGYFSATRFTVNIPALVVACPPARLLGSVLQVGGDFSSNSFRQLARPPAAERVRVPPRLPGEVIESSVDASRVSLELSPTEQEERPKRTPNARARLGYGPRGGGRGAALVPRPRNVWNGDDSRYQHNWSVYYVPQRPTVPQSGRAADVSSLEDTWAPVAPYHDSTANIDSWDPDVVLLATVPDRSDIGDTARYASRLLEAFSHGATPPVPGAFTTTQQRLLSAALTSILAIMPDRCVDAAAQSDPFPSSVNTATTTEPLPSMVDTAAETDPLPPSVDLTMRPDATCVVCFTRMANTVLAPCWHLVLCAVCICFQDIIISRVLLMRGIVRSVVQRLGLELGPPRCSVRYVDGLYGRR</sequence>
<evidence type="ECO:0000313" key="3">
    <source>
        <dbReference type="Proteomes" id="UP001447188"/>
    </source>
</evidence>
<dbReference type="EMBL" id="JBBBZM010000146">
    <property type="protein sequence ID" value="KAL0632883.1"/>
    <property type="molecule type" value="Genomic_DNA"/>
</dbReference>
<dbReference type="Proteomes" id="UP001447188">
    <property type="component" value="Unassembled WGS sequence"/>
</dbReference>
<keyword evidence="3" id="KW-1185">Reference proteome</keyword>
<dbReference type="InterPro" id="IPR013083">
    <property type="entry name" value="Znf_RING/FYVE/PHD"/>
</dbReference>
<dbReference type="Gene3D" id="3.30.40.10">
    <property type="entry name" value="Zinc/RING finger domain, C3HC4 (zinc finger)"/>
    <property type="match status" value="1"/>
</dbReference>
<evidence type="ECO:0000256" key="1">
    <source>
        <dbReference type="SAM" id="MobiDB-lite"/>
    </source>
</evidence>
<organism evidence="2 3">
    <name type="scientific">Discina gigas</name>
    <dbReference type="NCBI Taxonomy" id="1032678"/>
    <lineage>
        <taxon>Eukaryota</taxon>
        <taxon>Fungi</taxon>
        <taxon>Dikarya</taxon>
        <taxon>Ascomycota</taxon>
        <taxon>Pezizomycotina</taxon>
        <taxon>Pezizomycetes</taxon>
        <taxon>Pezizales</taxon>
        <taxon>Discinaceae</taxon>
        <taxon>Discina</taxon>
    </lineage>
</organism>
<evidence type="ECO:0008006" key="4">
    <source>
        <dbReference type="Google" id="ProtNLM"/>
    </source>
</evidence>
<comment type="caution">
    <text evidence="2">The sequence shown here is derived from an EMBL/GenBank/DDBJ whole genome shotgun (WGS) entry which is preliminary data.</text>
</comment>
<evidence type="ECO:0000313" key="2">
    <source>
        <dbReference type="EMBL" id="KAL0632883.1"/>
    </source>
</evidence>
<proteinExistence type="predicted"/>
<reference evidence="2 3" key="1">
    <citation type="submission" date="2024-02" db="EMBL/GenBank/DDBJ databases">
        <title>Discinaceae phylogenomics.</title>
        <authorList>
            <person name="Dirks A.C."/>
            <person name="James T.Y."/>
        </authorList>
    </citation>
    <scope>NUCLEOTIDE SEQUENCE [LARGE SCALE GENOMIC DNA]</scope>
    <source>
        <strain evidence="2 3">ACD0624</strain>
    </source>
</reference>
<accession>A0ABR3GAI8</accession>